<dbReference type="Proteomes" id="UP000640489">
    <property type="component" value="Unassembled WGS sequence"/>
</dbReference>
<keyword evidence="5 6" id="KW-0560">Oxidoreductase</keyword>
<dbReference type="InterPro" id="IPR036250">
    <property type="entry name" value="AcylCo_DH-like_C"/>
</dbReference>
<dbReference type="EMBL" id="JADKPN010000007">
    <property type="protein sequence ID" value="MBF4764065.1"/>
    <property type="molecule type" value="Genomic_DNA"/>
</dbReference>
<evidence type="ECO:0000313" key="11">
    <source>
        <dbReference type="Proteomes" id="UP000640489"/>
    </source>
</evidence>
<dbReference type="GO" id="GO:0003995">
    <property type="term" value="F:acyl-CoA dehydrogenase activity"/>
    <property type="evidence" value="ECO:0007669"/>
    <property type="project" value="InterPro"/>
</dbReference>
<dbReference type="InterPro" id="IPR006091">
    <property type="entry name" value="Acyl-CoA_Oxase/DH_mid-dom"/>
</dbReference>
<comment type="caution">
    <text evidence="10">The sequence shown here is derived from an EMBL/GenBank/DDBJ whole genome shotgun (WGS) entry which is preliminary data.</text>
</comment>
<gene>
    <name evidence="10" type="ORF">ISU07_13095</name>
</gene>
<dbReference type="PIRSF" id="PIRSF016578">
    <property type="entry name" value="HsaA"/>
    <property type="match status" value="1"/>
</dbReference>
<dbReference type="InterPro" id="IPR006089">
    <property type="entry name" value="Acyl-CoA_DH_CS"/>
</dbReference>
<evidence type="ECO:0000256" key="2">
    <source>
        <dbReference type="ARBA" id="ARBA00009347"/>
    </source>
</evidence>
<feature type="domain" description="Acyl-CoA dehydrogenase/oxidase C-terminal" evidence="7">
    <location>
        <begin position="234"/>
        <end position="389"/>
    </location>
</feature>
<keyword evidence="3 6" id="KW-0285">Flavoprotein</keyword>
<dbReference type="InterPro" id="IPR013786">
    <property type="entry name" value="AcylCoA_DH/ox_N"/>
</dbReference>
<dbReference type="Pfam" id="PF02771">
    <property type="entry name" value="Acyl-CoA_dh_N"/>
    <property type="match status" value="1"/>
</dbReference>
<accession>A0A930VHK9</accession>
<organism evidence="10 11">
    <name type="scientific">Nocardioides islandensis</name>
    <dbReference type="NCBI Taxonomy" id="433663"/>
    <lineage>
        <taxon>Bacteria</taxon>
        <taxon>Bacillati</taxon>
        <taxon>Actinomycetota</taxon>
        <taxon>Actinomycetes</taxon>
        <taxon>Propionibacteriales</taxon>
        <taxon>Nocardioidaceae</taxon>
        <taxon>Nocardioides</taxon>
    </lineage>
</organism>
<evidence type="ECO:0000256" key="1">
    <source>
        <dbReference type="ARBA" id="ARBA00001974"/>
    </source>
</evidence>
<dbReference type="FunFam" id="1.10.540.10:FF:000002">
    <property type="entry name" value="Acyl-CoA dehydrogenase FadE19"/>
    <property type="match status" value="1"/>
</dbReference>
<evidence type="ECO:0000256" key="6">
    <source>
        <dbReference type="RuleBase" id="RU362125"/>
    </source>
</evidence>
<dbReference type="InterPro" id="IPR009075">
    <property type="entry name" value="AcylCo_DH/oxidase_C"/>
</dbReference>
<dbReference type="Gene3D" id="1.20.140.10">
    <property type="entry name" value="Butyryl-CoA Dehydrogenase, subunit A, domain 3"/>
    <property type="match status" value="1"/>
</dbReference>
<dbReference type="InterPro" id="IPR046373">
    <property type="entry name" value="Acyl-CoA_Oxase/DH_mid-dom_sf"/>
</dbReference>
<feature type="domain" description="Acyl-CoA dehydrogenase/oxidase N-terminal" evidence="9">
    <location>
        <begin position="7"/>
        <end position="119"/>
    </location>
</feature>
<dbReference type="PROSITE" id="PS00073">
    <property type="entry name" value="ACYL_COA_DH_2"/>
    <property type="match status" value="1"/>
</dbReference>
<keyword evidence="4 6" id="KW-0274">FAD</keyword>
<dbReference type="AlphaFoldDB" id="A0A930VHK9"/>
<dbReference type="FunFam" id="2.40.110.10:FF:000009">
    <property type="entry name" value="Acyl-CoA dehydrogenase"/>
    <property type="match status" value="1"/>
</dbReference>
<evidence type="ECO:0000256" key="5">
    <source>
        <dbReference type="ARBA" id="ARBA00023002"/>
    </source>
</evidence>
<sequence>MTFELSREHEEFRRSVREFAEAEIAPHAAKWDKDHHFPADVVQKMGGLGLMGLTAPEEYGGAGEDGDFTSLCVAIEEIGRVDQSMGITLEAAVGLGINPILTFGSQEQKDQWLPDLVSGRTLAGFGLTEPGAGSDAGATRTKAVLDGGEWVVDGAKAFITNSGSDITSLVTVTARTGEREDGRPEISAIVVPSGTDGFTVEPAYDKLGWHASDTHGLSFTDCRVPEGNLLGDRGRGYAQFLATLDDGRVAIAALAVGCIQACLDLSLAYAGERQTMGGPIGRKQGVAFQIADLQVMAETSRLLTYKAAAMKDAMSNGRADAKAFKQAASIAKLHATESAVTATRIATQVFGGYGFMEEYPVVRFYRDAKVLEIGEGTSEVQRMLIARGLGLPVE</sequence>
<dbReference type="Pfam" id="PF00441">
    <property type="entry name" value="Acyl-CoA_dh_1"/>
    <property type="match status" value="1"/>
</dbReference>
<feature type="domain" description="Acyl-CoA oxidase/dehydrogenase middle" evidence="8">
    <location>
        <begin position="125"/>
        <end position="222"/>
    </location>
</feature>
<dbReference type="Pfam" id="PF02770">
    <property type="entry name" value="Acyl-CoA_dh_M"/>
    <property type="match status" value="1"/>
</dbReference>
<comment type="similarity">
    <text evidence="2 6">Belongs to the acyl-CoA dehydrogenase family.</text>
</comment>
<comment type="cofactor">
    <cofactor evidence="1 6">
        <name>FAD</name>
        <dbReference type="ChEBI" id="CHEBI:57692"/>
    </cofactor>
</comment>
<dbReference type="PANTHER" id="PTHR43884">
    <property type="entry name" value="ACYL-COA DEHYDROGENASE"/>
    <property type="match status" value="1"/>
</dbReference>
<dbReference type="SUPFAM" id="SSF47203">
    <property type="entry name" value="Acyl-CoA dehydrogenase C-terminal domain-like"/>
    <property type="match status" value="1"/>
</dbReference>
<protein>
    <submittedName>
        <fullName evidence="10">Acyl-CoA dehydrogenase family protein</fullName>
    </submittedName>
</protein>
<dbReference type="PANTHER" id="PTHR43884:SF12">
    <property type="entry name" value="ISOVALERYL-COA DEHYDROGENASE, MITOCHONDRIAL-RELATED"/>
    <property type="match status" value="1"/>
</dbReference>
<dbReference type="InterPro" id="IPR009100">
    <property type="entry name" value="AcylCoA_DH/oxidase_NM_dom_sf"/>
</dbReference>
<evidence type="ECO:0000256" key="4">
    <source>
        <dbReference type="ARBA" id="ARBA00022827"/>
    </source>
</evidence>
<evidence type="ECO:0000259" key="9">
    <source>
        <dbReference type="Pfam" id="PF02771"/>
    </source>
</evidence>
<dbReference type="GO" id="GO:0050660">
    <property type="term" value="F:flavin adenine dinucleotide binding"/>
    <property type="evidence" value="ECO:0007669"/>
    <property type="project" value="InterPro"/>
</dbReference>
<evidence type="ECO:0000259" key="7">
    <source>
        <dbReference type="Pfam" id="PF00441"/>
    </source>
</evidence>
<evidence type="ECO:0000259" key="8">
    <source>
        <dbReference type="Pfam" id="PF02770"/>
    </source>
</evidence>
<dbReference type="Gene3D" id="2.40.110.10">
    <property type="entry name" value="Butyryl-CoA Dehydrogenase, subunit A, domain 2"/>
    <property type="match status" value="1"/>
</dbReference>
<proteinExistence type="inferred from homology"/>
<dbReference type="FunFam" id="1.20.140.10:FF:000004">
    <property type="entry name" value="Acyl-CoA dehydrogenase FadE25"/>
    <property type="match status" value="1"/>
</dbReference>
<keyword evidence="11" id="KW-1185">Reference proteome</keyword>
<evidence type="ECO:0000313" key="10">
    <source>
        <dbReference type="EMBL" id="MBF4764065.1"/>
    </source>
</evidence>
<reference evidence="10" key="1">
    <citation type="submission" date="2020-11" db="EMBL/GenBank/DDBJ databases">
        <title>Nocardioides sp. nov., isolated from Soil of Cynanchum wilfordii Hemsley rhizosphere.</title>
        <authorList>
            <person name="Lee J.-S."/>
            <person name="Suh M.K."/>
            <person name="Kim J.-S."/>
        </authorList>
    </citation>
    <scope>NUCLEOTIDE SEQUENCE</scope>
    <source>
        <strain evidence="10">KCTC 19275</strain>
    </source>
</reference>
<dbReference type="SUPFAM" id="SSF56645">
    <property type="entry name" value="Acyl-CoA dehydrogenase NM domain-like"/>
    <property type="match status" value="1"/>
</dbReference>
<dbReference type="Gene3D" id="1.10.540.10">
    <property type="entry name" value="Acyl-CoA dehydrogenase/oxidase, N-terminal domain"/>
    <property type="match status" value="1"/>
</dbReference>
<dbReference type="RefSeq" id="WP_194707244.1">
    <property type="nucleotide sequence ID" value="NZ_JADKPN010000007.1"/>
</dbReference>
<dbReference type="PROSITE" id="PS00072">
    <property type="entry name" value="ACYL_COA_DH_1"/>
    <property type="match status" value="1"/>
</dbReference>
<name>A0A930VHK9_9ACTN</name>
<dbReference type="InterPro" id="IPR037069">
    <property type="entry name" value="AcylCoA_DH/ox_N_sf"/>
</dbReference>
<evidence type="ECO:0000256" key="3">
    <source>
        <dbReference type="ARBA" id="ARBA00022630"/>
    </source>
</evidence>